<organism evidence="2 3">
    <name type="scientific">Halomarina salina</name>
    <dbReference type="NCBI Taxonomy" id="1872699"/>
    <lineage>
        <taxon>Archaea</taxon>
        <taxon>Methanobacteriati</taxon>
        <taxon>Methanobacteriota</taxon>
        <taxon>Stenosarchaea group</taxon>
        <taxon>Halobacteria</taxon>
        <taxon>Halobacteriales</taxon>
        <taxon>Natronomonadaceae</taxon>
        <taxon>Halomarina</taxon>
    </lineage>
</organism>
<evidence type="ECO:0000256" key="1">
    <source>
        <dbReference type="SAM" id="MobiDB-lite"/>
    </source>
</evidence>
<evidence type="ECO:0008006" key="4">
    <source>
        <dbReference type="Google" id="ProtNLM"/>
    </source>
</evidence>
<accession>A0ABD5RM80</accession>
<keyword evidence="3" id="KW-1185">Reference proteome</keyword>
<comment type="caution">
    <text evidence="2">The sequence shown here is derived from an EMBL/GenBank/DDBJ whole genome shotgun (WGS) entry which is preliminary data.</text>
</comment>
<dbReference type="AlphaFoldDB" id="A0ABD5RM80"/>
<evidence type="ECO:0000313" key="3">
    <source>
        <dbReference type="Proteomes" id="UP001596099"/>
    </source>
</evidence>
<dbReference type="Proteomes" id="UP001596099">
    <property type="component" value="Unassembled WGS sequence"/>
</dbReference>
<proteinExistence type="predicted"/>
<reference evidence="2 3" key="1">
    <citation type="journal article" date="2019" name="Int. J. Syst. Evol. Microbiol.">
        <title>The Global Catalogue of Microorganisms (GCM) 10K type strain sequencing project: providing services to taxonomists for standard genome sequencing and annotation.</title>
        <authorList>
            <consortium name="The Broad Institute Genomics Platform"/>
            <consortium name="The Broad Institute Genome Sequencing Center for Infectious Disease"/>
            <person name="Wu L."/>
            <person name="Ma J."/>
        </authorList>
    </citation>
    <scope>NUCLEOTIDE SEQUENCE [LARGE SCALE GENOMIC DNA]</scope>
    <source>
        <strain evidence="2 3">CGMCC 1.12543</strain>
    </source>
</reference>
<sequence length="487" mass="51234">MNLAVEATATVDAPDDATIDWEYDRAVDAVEDLGWDPDGAVPITLDGIGDGTLVVVPPGEYAYDGANWTTGSAERVGLRGLGDTREDVVIRSVSGTAGEFLLNVGGGRCHELSNLTLDWTDRRDTAGAAFRLAPTTGLVVRDVEWVGYTPPGREPDTGSTAIPDDAARVDQFKLYTQVKSEDGIGVVERVDVTGPSHIDGHGGGKGICIHNEHHAGTVVYADCEWRNVNGDAPVYSSGHGRVVANRVTAVNCAMAGLRMGGTSVCRDCHVRIDHDEQHPDNTGAFEAANGIFYAGQAGDHHGGRIENCTVEVLSNRTVGQALRFTSTGLDVTVADTDITVRDTAAVYALDPSEGYDATFDPQPPYGLAFEGVTVEHGGGLGPFDGVVDLRGRPESSVAVEMHAPEADVGVSLRNSPDSRVTGSIDVAGERVCQENSPRCTVSLDGESRGGPDETDVDVERGPSGARGDETKSNAGALRDLLDSLLGR</sequence>
<evidence type="ECO:0000313" key="2">
    <source>
        <dbReference type="EMBL" id="MFC5971615.1"/>
    </source>
</evidence>
<feature type="region of interest" description="Disordered" evidence="1">
    <location>
        <begin position="435"/>
        <end position="487"/>
    </location>
</feature>
<dbReference type="EMBL" id="JBHSQH010000001">
    <property type="protein sequence ID" value="MFC5971615.1"/>
    <property type="molecule type" value="Genomic_DNA"/>
</dbReference>
<gene>
    <name evidence="2" type="ORF">ACFPYI_09755</name>
</gene>
<name>A0ABD5RM80_9EURY</name>
<protein>
    <recommendedName>
        <fullName evidence="4">Right-handed parallel beta-helix repeat-containing protein</fullName>
    </recommendedName>
</protein>
<dbReference type="RefSeq" id="WP_247414505.1">
    <property type="nucleotide sequence ID" value="NZ_JALLGW010000001.1"/>
</dbReference>